<dbReference type="Gene3D" id="3.90.1720.10">
    <property type="entry name" value="endopeptidase domain like (from Nostoc punctiforme)"/>
    <property type="match status" value="1"/>
</dbReference>
<dbReference type="GO" id="GO:0006508">
    <property type="term" value="P:proteolysis"/>
    <property type="evidence" value="ECO:0007669"/>
    <property type="project" value="UniProtKB-KW"/>
</dbReference>
<dbReference type="PANTHER" id="PTHR47053">
    <property type="entry name" value="MUREIN DD-ENDOPEPTIDASE MEPH-RELATED"/>
    <property type="match status" value="1"/>
</dbReference>
<organism evidence="6 7">
    <name type="scientific">Xylella fastidiosa (strain 9a5c)</name>
    <dbReference type="NCBI Taxonomy" id="160492"/>
    <lineage>
        <taxon>Bacteria</taxon>
        <taxon>Pseudomonadati</taxon>
        <taxon>Pseudomonadota</taxon>
        <taxon>Gammaproteobacteria</taxon>
        <taxon>Lysobacterales</taxon>
        <taxon>Lysobacteraceae</taxon>
        <taxon>Xylella</taxon>
    </lineage>
</organism>
<dbReference type="eggNOG" id="COG0791">
    <property type="taxonomic scope" value="Bacteria"/>
</dbReference>
<keyword evidence="3" id="KW-0378">Hydrolase</keyword>
<protein>
    <recommendedName>
        <fullName evidence="5">NlpC/P60 domain-containing protein</fullName>
    </recommendedName>
</protein>
<dbReference type="PIR" id="D82781">
    <property type="entry name" value="D82781"/>
</dbReference>
<comment type="similarity">
    <text evidence="1">Belongs to the peptidase C40 family.</text>
</comment>
<dbReference type="PANTHER" id="PTHR47053:SF1">
    <property type="entry name" value="MUREIN DD-ENDOPEPTIDASE MEPH-RELATED"/>
    <property type="match status" value="1"/>
</dbReference>
<dbReference type="InterPro" id="IPR051202">
    <property type="entry name" value="Peptidase_C40"/>
</dbReference>
<dbReference type="InterPro" id="IPR000064">
    <property type="entry name" value="NLP_P60_dom"/>
</dbReference>
<dbReference type="Pfam" id="PF00877">
    <property type="entry name" value="NLPC_P60"/>
    <property type="match status" value="1"/>
</dbReference>
<evidence type="ECO:0000256" key="4">
    <source>
        <dbReference type="ARBA" id="ARBA00022807"/>
    </source>
</evidence>
<dbReference type="EMBL" id="AE003849">
    <property type="protein sequence ID" value="AAF83464.1"/>
    <property type="molecule type" value="Genomic_DNA"/>
</dbReference>
<dbReference type="GO" id="GO:0008234">
    <property type="term" value="F:cysteine-type peptidase activity"/>
    <property type="evidence" value="ECO:0007669"/>
    <property type="project" value="UniProtKB-KW"/>
</dbReference>
<dbReference type="KEGG" id="xfa:XF_0654"/>
<evidence type="ECO:0000259" key="5">
    <source>
        <dbReference type="PROSITE" id="PS51935"/>
    </source>
</evidence>
<accession>Q9PFK3</accession>
<name>Q9PFK3_XYLFA</name>
<dbReference type="STRING" id="160492.XF_0654"/>
<dbReference type="MEROPS" id="C40.006"/>
<dbReference type="Proteomes" id="UP000000812">
    <property type="component" value="Chromosome"/>
</dbReference>
<feature type="domain" description="NlpC/P60" evidence="5">
    <location>
        <begin position="163"/>
        <end position="288"/>
    </location>
</feature>
<evidence type="ECO:0000256" key="2">
    <source>
        <dbReference type="ARBA" id="ARBA00022670"/>
    </source>
</evidence>
<dbReference type="PROSITE" id="PS51935">
    <property type="entry name" value="NLPC_P60"/>
    <property type="match status" value="1"/>
</dbReference>
<keyword evidence="4" id="KW-0788">Thiol protease</keyword>
<dbReference type="InterPro" id="IPR038765">
    <property type="entry name" value="Papain-like_cys_pep_sf"/>
</dbReference>
<evidence type="ECO:0000313" key="7">
    <source>
        <dbReference type="Proteomes" id="UP000000812"/>
    </source>
</evidence>
<dbReference type="SUPFAM" id="SSF54001">
    <property type="entry name" value="Cysteine proteinases"/>
    <property type="match status" value="1"/>
</dbReference>
<dbReference type="AlphaFoldDB" id="Q9PFK3"/>
<evidence type="ECO:0000256" key="3">
    <source>
        <dbReference type="ARBA" id="ARBA00022801"/>
    </source>
</evidence>
<evidence type="ECO:0000313" key="6">
    <source>
        <dbReference type="EMBL" id="AAF83464.1"/>
    </source>
</evidence>
<keyword evidence="2" id="KW-0645">Protease</keyword>
<sequence length="288" mass="30949">MNLMRAGPGHHPPLLSKHCDARVKIKDEQFKSNPAVHPFQKPLYLLCSTTLLLGPISALAQDMPQPPAAVAVHATPEGAQGESATATVAVAANTTAVAATPPRNRTDAATTVALAALLPHLANNDTIPLMDRSALFAGDMNRALTGYDVSQSTLAAAEKAVTDKKTQVVLRRAMNLLGTPYRWGGARPGGFDCSGLVNYVFRTALGIQLPRVSRDMARHSGGELIKDRKEVRTGDLVFFGKAGRITHVGIVLDKGLFLHAPRTGKDVRMDSFSSGYWSHKFIQARRVL</sequence>
<dbReference type="HOGENOM" id="CLU_016043_3_0_6"/>
<evidence type="ECO:0000256" key="1">
    <source>
        <dbReference type="ARBA" id="ARBA00007074"/>
    </source>
</evidence>
<proteinExistence type="inferred from homology"/>
<reference evidence="6 7" key="1">
    <citation type="journal article" date="2000" name="Nature">
        <title>The genome sequence of the plant pathogen Xylella fastidiosa.</title>
        <authorList>
            <person name="Simpson A.J."/>
            <person name="Reinach F.C."/>
            <person name="Arruda P."/>
            <person name="Abreu F.A."/>
            <person name="Acencio M."/>
            <person name="Alvarenga R."/>
            <person name="Alves L.M."/>
            <person name="Araya J.E."/>
            <person name="Baia G.S."/>
            <person name="Baptista C.S."/>
            <person name="Barros M.H."/>
            <person name="Bonaccorsi E.D."/>
            <person name="Bordin S."/>
            <person name="Bove J.M."/>
            <person name="Briones M.R."/>
            <person name="Bueno M.R."/>
            <person name="Camargo A.A."/>
            <person name="Camargo L.E."/>
            <person name="Carraro D.M."/>
            <person name="Carrer H."/>
            <person name="Colauto N.B."/>
            <person name="Colombo C."/>
            <person name="Costa F.F."/>
            <person name="Costa M.C."/>
            <person name="Costa-Neto C.M."/>
            <person name="Coutinho L.L."/>
            <person name="Cristofani M."/>
            <person name="Dias-Neto E."/>
            <person name="Docena C."/>
            <person name="El-Dorry H."/>
            <person name="Facincani A.P."/>
            <person name="Ferreira A.J."/>
            <person name="Ferreira V.C."/>
            <person name="Ferro J.A."/>
            <person name="Fraga J.S."/>
            <person name="Franca S.C."/>
            <person name="Franco M.C."/>
            <person name="Frohme M."/>
            <person name="Furlan L.R."/>
            <person name="Garnier M."/>
            <person name="Goldman G.H."/>
            <person name="Goldman M.H."/>
            <person name="Gomes S.L."/>
            <person name="Gruber A."/>
            <person name="Ho P.L."/>
            <person name="Hoheisel J.D."/>
            <person name="Junqueira M.L."/>
            <person name="Kemper E.L."/>
            <person name="Kitajima J.P."/>
            <person name="Krieger J.E."/>
            <person name="Kuramae E.E."/>
            <person name="Laigret F."/>
            <person name="Lambais M.R."/>
            <person name="Leite L.C."/>
            <person name="Lemos E.G."/>
            <person name="Lemos M.V."/>
            <person name="Lopes S.A."/>
            <person name="Lopes C.R."/>
            <person name="Machado J.A."/>
            <person name="Machado M.A."/>
            <person name="Madeira A.M."/>
            <person name="Madeira H.M."/>
            <person name="Marino C.L."/>
            <person name="Marques M.V."/>
            <person name="Martins E.A."/>
            <person name="Martins E.M."/>
            <person name="Matsukuma A.Y."/>
            <person name="Menck C.F."/>
            <person name="Miracca E.C."/>
            <person name="Miyaki C.Y."/>
            <person name="Monteriro-Vitorello C.B."/>
            <person name="Moon D.H."/>
            <person name="Nagai M.A."/>
            <person name="Nascimento A.L."/>
            <person name="Netto L.E."/>
            <person name="Nhani A.Jr."/>
            <person name="Nobrega F.G."/>
            <person name="Nunes L.R."/>
            <person name="Oliveira M.A."/>
            <person name="de Oliveira M.C."/>
            <person name="de Oliveira R.C."/>
            <person name="Palmieri D.A."/>
            <person name="Paris A."/>
            <person name="Peixoto B.R."/>
            <person name="Pereira G.A."/>
            <person name="Pereira H.A.Jr."/>
            <person name="Pesquero J.B."/>
            <person name="Quaggio R.B."/>
            <person name="Roberto P.G."/>
            <person name="Rodrigues V."/>
            <person name="de M Rosa A.J."/>
            <person name="de Rosa V.E.Jr."/>
            <person name="de Sa R.G."/>
            <person name="Santelli R.V."/>
            <person name="Sawasaki H.E."/>
            <person name="da Silva A.C."/>
            <person name="da Silva A.M."/>
            <person name="da Silva F.R."/>
            <person name="da Silva W.A.Jr."/>
            <person name="da Silveira J.F."/>
            <person name="Silvestri M.L."/>
            <person name="Siqueira W.J."/>
            <person name="de Souza A.A."/>
            <person name="de Souza A.P."/>
            <person name="Terenzi M.F."/>
            <person name="Truffi D."/>
            <person name="Tsai S.M."/>
            <person name="Tsuhako M.H."/>
            <person name="Vallada H."/>
            <person name="Van Sluys M.A."/>
            <person name="Verjovski-Almeida S."/>
            <person name="Vettore A.L."/>
            <person name="Zago M.A."/>
            <person name="Zatz M."/>
            <person name="Meidanis J."/>
            <person name="Setubal J.C."/>
        </authorList>
    </citation>
    <scope>NUCLEOTIDE SEQUENCE [LARGE SCALE GENOMIC DNA]</scope>
    <source>
        <strain evidence="6 7">9a5c</strain>
    </source>
</reference>
<gene>
    <name evidence="6" type="ordered locus">XF_0654</name>
</gene>